<evidence type="ECO:0000259" key="10">
    <source>
        <dbReference type="PROSITE" id="PS50262"/>
    </source>
</evidence>
<evidence type="ECO:0000256" key="4">
    <source>
        <dbReference type="ARBA" id="ARBA00022989"/>
    </source>
</evidence>
<dbReference type="Pfam" id="PF00001">
    <property type="entry name" value="7tm_1"/>
    <property type="match status" value="1"/>
</dbReference>
<evidence type="ECO:0000256" key="3">
    <source>
        <dbReference type="ARBA" id="ARBA00022692"/>
    </source>
</evidence>
<dbReference type="SMART" id="SM01381">
    <property type="entry name" value="7TM_GPCR_Srsx"/>
    <property type="match status" value="1"/>
</dbReference>
<dbReference type="InterPro" id="IPR017452">
    <property type="entry name" value="GPCR_Rhodpsn_7TM"/>
</dbReference>
<dbReference type="EnsemblMetazoa" id="XM_038188589.1">
    <property type="protein sequence ID" value="XP_038044517.1"/>
    <property type="gene ID" value="LOC119719218"/>
</dbReference>
<evidence type="ECO:0000256" key="5">
    <source>
        <dbReference type="ARBA" id="ARBA00023040"/>
    </source>
</evidence>
<evidence type="ECO:0000256" key="6">
    <source>
        <dbReference type="ARBA" id="ARBA00023136"/>
    </source>
</evidence>
<protein>
    <recommendedName>
        <fullName evidence="10">G-protein coupled receptors family 1 profile domain-containing protein</fullName>
    </recommendedName>
</protein>
<keyword evidence="6 9" id="KW-0472">Membrane</keyword>
<keyword evidence="5" id="KW-0297">G-protein coupled receptor</keyword>
<evidence type="ECO:0000256" key="1">
    <source>
        <dbReference type="ARBA" id="ARBA00004651"/>
    </source>
</evidence>
<feature type="transmembrane region" description="Helical" evidence="9">
    <location>
        <begin position="292"/>
        <end position="311"/>
    </location>
</feature>
<dbReference type="Proteomes" id="UP000887568">
    <property type="component" value="Unplaced"/>
</dbReference>
<dbReference type="PANTHER" id="PTHR24228:SF72">
    <property type="entry name" value="G-PROTEIN COUPLED RECEPTORS FAMILY 1 PROFILE DOMAIN-CONTAINING PROTEIN"/>
    <property type="match status" value="1"/>
</dbReference>
<dbReference type="Gene3D" id="1.20.1070.10">
    <property type="entry name" value="Rhodopsin 7-helix transmembrane proteins"/>
    <property type="match status" value="1"/>
</dbReference>
<feature type="domain" description="G-protein coupled receptors family 1 profile" evidence="10">
    <location>
        <begin position="52"/>
        <end position="311"/>
    </location>
</feature>
<evidence type="ECO:0000256" key="8">
    <source>
        <dbReference type="ARBA" id="ARBA00023224"/>
    </source>
</evidence>
<keyword evidence="3 9" id="KW-0812">Transmembrane</keyword>
<comment type="subcellular location">
    <subcellularLocation>
        <location evidence="1">Cell membrane</location>
        <topology evidence="1">Multi-pass membrane protein</topology>
    </subcellularLocation>
</comment>
<evidence type="ECO:0000313" key="12">
    <source>
        <dbReference type="Proteomes" id="UP000887568"/>
    </source>
</evidence>
<dbReference type="SUPFAM" id="SSF81321">
    <property type="entry name" value="Family A G protein-coupled receptor-like"/>
    <property type="match status" value="1"/>
</dbReference>
<proteinExistence type="predicted"/>
<dbReference type="PRINTS" id="PR00237">
    <property type="entry name" value="GPCRRHODOPSN"/>
</dbReference>
<keyword evidence="8" id="KW-0807">Transducer</keyword>
<dbReference type="GO" id="GO:0005886">
    <property type="term" value="C:plasma membrane"/>
    <property type="evidence" value="ECO:0007669"/>
    <property type="project" value="UniProtKB-SubCell"/>
</dbReference>
<keyword evidence="12" id="KW-1185">Reference proteome</keyword>
<dbReference type="PROSITE" id="PS50262">
    <property type="entry name" value="G_PROTEIN_RECEP_F1_2"/>
    <property type="match status" value="1"/>
</dbReference>
<organism evidence="11 12">
    <name type="scientific">Patiria miniata</name>
    <name type="common">Bat star</name>
    <name type="synonym">Asterina miniata</name>
    <dbReference type="NCBI Taxonomy" id="46514"/>
    <lineage>
        <taxon>Eukaryota</taxon>
        <taxon>Metazoa</taxon>
        <taxon>Echinodermata</taxon>
        <taxon>Eleutherozoa</taxon>
        <taxon>Asterozoa</taxon>
        <taxon>Asteroidea</taxon>
        <taxon>Valvatacea</taxon>
        <taxon>Valvatida</taxon>
        <taxon>Asterinidae</taxon>
        <taxon>Patiria</taxon>
    </lineage>
</organism>
<feature type="transmembrane region" description="Helical" evidence="9">
    <location>
        <begin position="151"/>
        <end position="171"/>
    </location>
</feature>
<keyword evidence="2" id="KW-1003">Cell membrane</keyword>
<dbReference type="InterPro" id="IPR000276">
    <property type="entry name" value="GPCR_Rhodpsn"/>
</dbReference>
<evidence type="ECO:0000256" key="7">
    <source>
        <dbReference type="ARBA" id="ARBA00023170"/>
    </source>
</evidence>
<feature type="transmembrane region" description="Helical" evidence="9">
    <location>
        <begin position="260"/>
        <end position="280"/>
    </location>
</feature>
<evidence type="ECO:0000256" key="9">
    <source>
        <dbReference type="SAM" id="Phobius"/>
    </source>
</evidence>
<reference evidence="11" key="1">
    <citation type="submission" date="2022-11" db="UniProtKB">
        <authorList>
            <consortium name="EnsemblMetazoa"/>
        </authorList>
    </citation>
    <scope>IDENTIFICATION</scope>
</reference>
<sequence length="361" mass="40510">MELSSNISENCNFSNPIQPNDINTTESIYGTYVERQILSGVAFVATFVGLLGNLAVIFAILTVKKLQTKTNVFVLNLAVADVLTCTVATLEAVTILNDELVIPSWLCTSVSFCLITCVGCSINNLALIAVNRLVGITTTAVYHKLYTNFKLFLMIFVSWGVPIAIATLPLFTNYAQYGFNPIYKSCTWSSNMSYIITYAKLISAMYFPLQFTILFVSYLKIYLYVRRTTKSMLRHDKYGGTTSLGSQTLQRQLWKRQVTVTKNLFTVVCVFFLCMCPYFTTLALPSSVGKSLLTYTSFILLSNSAVNPIIYGTKHPDFRTAFAHILVCRRKKYKLPTLRPIRGQNRINIATIPPIIPLQML</sequence>
<dbReference type="PANTHER" id="PTHR24228">
    <property type="entry name" value="B2 BRADYKININ RECEPTOR/ANGIOTENSIN II RECEPTOR"/>
    <property type="match status" value="1"/>
</dbReference>
<dbReference type="AlphaFoldDB" id="A0A913YYP8"/>
<feature type="transmembrane region" description="Helical" evidence="9">
    <location>
        <begin position="102"/>
        <end position="130"/>
    </location>
</feature>
<keyword evidence="7" id="KW-0675">Receptor</keyword>
<dbReference type="GO" id="GO:0004930">
    <property type="term" value="F:G protein-coupled receptor activity"/>
    <property type="evidence" value="ECO:0007669"/>
    <property type="project" value="UniProtKB-KW"/>
</dbReference>
<name>A0A913YYP8_PATMI</name>
<dbReference type="GeneID" id="119719218"/>
<evidence type="ECO:0000313" key="11">
    <source>
        <dbReference type="EnsemblMetazoa" id="XP_038044517.1"/>
    </source>
</evidence>
<dbReference type="RefSeq" id="XP_038044517.1">
    <property type="nucleotide sequence ID" value="XM_038188589.1"/>
</dbReference>
<evidence type="ECO:0000256" key="2">
    <source>
        <dbReference type="ARBA" id="ARBA00022475"/>
    </source>
</evidence>
<keyword evidence="4 9" id="KW-1133">Transmembrane helix</keyword>
<dbReference type="CDD" id="cd00637">
    <property type="entry name" value="7tm_classA_rhodopsin-like"/>
    <property type="match status" value="1"/>
</dbReference>
<dbReference type="OrthoDB" id="10044919at2759"/>
<feature type="transmembrane region" description="Helical" evidence="9">
    <location>
        <begin position="37"/>
        <end position="61"/>
    </location>
</feature>
<feature type="transmembrane region" description="Helical" evidence="9">
    <location>
        <begin position="201"/>
        <end position="225"/>
    </location>
</feature>
<feature type="transmembrane region" description="Helical" evidence="9">
    <location>
        <begin position="73"/>
        <end position="96"/>
    </location>
</feature>
<accession>A0A913YYP8</accession>